<name>A0A1G7TNU1_CHIFI</name>
<keyword evidence="1" id="KW-1133">Transmembrane helix</keyword>
<feature type="transmembrane region" description="Helical" evidence="1">
    <location>
        <begin position="7"/>
        <end position="31"/>
    </location>
</feature>
<gene>
    <name evidence="2" type="ORF">SAMN04488121_10427</name>
</gene>
<dbReference type="AlphaFoldDB" id="A0A1G7TNU1"/>
<evidence type="ECO:0000313" key="2">
    <source>
        <dbReference type="EMBL" id="SDG36996.1"/>
    </source>
</evidence>
<reference evidence="2 3" key="1">
    <citation type="submission" date="2016-10" db="EMBL/GenBank/DDBJ databases">
        <authorList>
            <person name="de Groot N.N."/>
        </authorList>
    </citation>
    <scope>NUCLEOTIDE SEQUENCE [LARGE SCALE GENOMIC DNA]</scope>
    <source>
        <strain evidence="2 3">DSM 527</strain>
    </source>
</reference>
<evidence type="ECO:0000256" key="1">
    <source>
        <dbReference type="SAM" id="Phobius"/>
    </source>
</evidence>
<dbReference type="EMBL" id="FNBN01000004">
    <property type="protein sequence ID" value="SDG36996.1"/>
    <property type="molecule type" value="Genomic_DNA"/>
</dbReference>
<keyword evidence="1" id="KW-0812">Transmembrane</keyword>
<keyword evidence="1" id="KW-0472">Membrane</keyword>
<protein>
    <submittedName>
        <fullName evidence="2">Uncharacterized protein</fullName>
    </submittedName>
</protein>
<evidence type="ECO:0000313" key="3">
    <source>
        <dbReference type="Proteomes" id="UP000199045"/>
    </source>
</evidence>
<dbReference type="RefSeq" id="WP_089834223.1">
    <property type="nucleotide sequence ID" value="NZ_FNBN01000004.1"/>
</dbReference>
<accession>A0A1G7TNU1</accession>
<organism evidence="2 3">
    <name type="scientific">Chitinophaga filiformis</name>
    <name type="common">Myxococcus filiformis</name>
    <name type="synonym">Flexibacter filiformis</name>
    <dbReference type="NCBI Taxonomy" id="104663"/>
    <lineage>
        <taxon>Bacteria</taxon>
        <taxon>Pseudomonadati</taxon>
        <taxon>Bacteroidota</taxon>
        <taxon>Chitinophagia</taxon>
        <taxon>Chitinophagales</taxon>
        <taxon>Chitinophagaceae</taxon>
        <taxon>Chitinophaga</taxon>
    </lineage>
</organism>
<dbReference type="Proteomes" id="UP000199045">
    <property type="component" value="Unassembled WGS sequence"/>
</dbReference>
<sequence>MNLERKIGIVTGVLTIIGTIYALFVTNVITWKKDALETQEKKNTLNAAEPRLTVCYAEVSGDLNRAQGSSASKEPELANLASLRIADNGLLSCTEACLNIASKKKLKTHTIYLLIENKGKDPASGIKIEYTICGLSNIVKIKDSIVGTFDYETAILSAADNQSKYIQTVPFEIESGMKILVPVLIATVGPKAKDLSQEWQIVSRLVYLPRIMKYKSEISKKDYADSVRRMEAPMKASDLVNIRG</sequence>
<proteinExistence type="predicted"/>